<evidence type="ECO:0000313" key="4">
    <source>
        <dbReference type="EMBL" id="CAB5359603.1"/>
    </source>
</evidence>
<organism evidence="4 5">
    <name type="scientific">Rhizophagus irregularis</name>
    <dbReference type="NCBI Taxonomy" id="588596"/>
    <lineage>
        <taxon>Eukaryota</taxon>
        <taxon>Fungi</taxon>
        <taxon>Fungi incertae sedis</taxon>
        <taxon>Mucoromycota</taxon>
        <taxon>Glomeromycotina</taxon>
        <taxon>Glomeromycetes</taxon>
        <taxon>Glomerales</taxon>
        <taxon>Glomeraceae</taxon>
        <taxon>Rhizophagus</taxon>
    </lineage>
</organism>
<dbReference type="AlphaFoldDB" id="A0A915Z3M4"/>
<evidence type="ECO:0000256" key="2">
    <source>
        <dbReference type="PROSITE-ProRule" id="PRU10141"/>
    </source>
</evidence>
<dbReference type="PROSITE" id="PS00107">
    <property type="entry name" value="PROTEIN_KINASE_ATP"/>
    <property type="match status" value="1"/>
</dbReference>
<dbReference type="SMART" id="SM00219">
    <property type="entry name" value="TyrKc"/>
    <property type="match status" value="1"/>
</dbReference>
<dbReference type="InterPro" id="IPR050122">
    <property type="entry name" value="RTK"/>
</dbReference>
<dbReference type="VEuPathDB" id="FungiDB:RhiirFUN_010686"/>
<evidence type="ECO:0000259" key="3">
    <source>
        <dbReference type="PROSITE" id="PS50011"/>
    </source>
</evidence>
<comment type="caution">
    <text evidence="4">The sequence shown here is derived from an EMBL/GenBank/DDBJ whole genome shotgun (WGS) entry which is preliminary data.</text>
</comment>
<protein>
    <recommendedName>
        <fullName evidence="3">Protein kinase domain-containing protein</fullName>
    </recommendedName>
</protein>
<feature type="binding site" evidence="2">
    <location>
        <position position="63"/>
    </location>
    <ligand>
        <name>ATP</name>
        <dbReference type="ChEBI" id="CHEBI:30616"/>
    </ligand>
</feature>
<gene>
    <name evidence="4" type="ORF">CHRIB12_LOCUS7785</name>
</gene>
<dbReference type="PROSITE" id="PS50011">
    <property type="entry name" value="PROTEIN_KINASE_DOM"/>
    <property type="match status" value="1"/>
</dbReference>
<evidence type="ECO:0000313" key="5">
    <source>
        <dbReference type="Proteomes" id="UP000684084"/>
    </source>
</evidence>
<dbReference type="GO" id="GO:0043235">
    <property type="term" value="C:receptor complex"/>
    <property type="evidence" value="ECO:0007669"/>
    <property type="project" value="TreeGrafter"/>
</dbReference>
<dbReference type="GO" id="GO:0005886">
    <property type="term" value="C:plasma membrane"/>
    <property type="evidence" value="ECO:0007669"/>
    <property type="project" value="TreeGrafter"/>
</dbReference>
<name>A0A915Z3M4_9GLOM</name>
<dbReference type="PANTHER" id="PTHR24416">
    <property type="entry name" value="TYROSINE-PROTEIN KINASE RECEPTOR"/>
    <property type="match status" value="1"/>
</dbReference>
<accession>A0A915Z3M4</accession>
<dbReference type="InterPro" id="IPR017441">
    <property type="entry name" value="Protein_kinase_ATP_BS"/>
</dbReference>
<comment type="subcellular location">
    <subcellularLocation>
        <location evidence="1">Membrane</location>
        <topology evidence="1">Single-pass membrane protein</topology>
    </subcellularLocation>
</comment>
<dbReference type="EMBL" id="CAGKOT010000014">
    <property type="protein sequence ID" value="CAB5359603.1"/>
    <property type="molecule type" value="Genomic_DNA"/>
</dbReference>
<evidence type="ECO:0000256" key="1">
    <source>
        <dbReference type="ARBA" id="ARBA00004167"/>
    </source>
</evidence>
<proteinExistence type="predicted"/>
<dbReference type="PANTHER" id="PTHR24416:SF611">
    <property type="entry name" value="TYROSINE-PROTEIN KINASE TRANSMEMBRANE RECEPTOR ROR"/>
    <property type="match status" value="1"/>
</dbReference>
<dbReference type="Pfam" id="PF00069">
    <property type="entry name" value="Pkinase"/>
    <property type="match status" value="1"/>
</dbReference>
<feature type="domain" description="Protein kinase" evidence="3">
    <location>
        <begin position="34"/>
        <end position="296"/>
    </location>
</feature>
<dbReference type="OrthoDB" id="2362671at2759"/>
<dbReference type="GO" id="GO:0005524">
    <property type="term" value="F:ATP binding"/>
    <property type="evidence" value="ECO:0007669"/>
    <property type="project" value="UniProtKB-UniRule"/>
</dbReference>
<dbReference type="GO" id="GO:0004714">
    <property type="term" value="F:transmembrane receptor protein tyrosine kinase activity"/>
    <property type="evidence" value="ECO:0007669"/>
    <property type="project" value="TreeGrafter"/>
</dbReference>
<dbReference type="InterPro" id="IPR020635">
    <property type="entry name" value="Tyr_kinase_cat_dom"/>
</dbReference>
<dbReference type="Proteomes" id="UP000684084">
    <property type="component" value="Unassembled WGS sequence"/>
</dbReference>
<dbReference type="InterPro" id="IPR000719">
    <property type="entry name" value="Prot_kinase_dom"/>
</dbReference>
<keyword evidence="2" id="KW-0547">Nucleotide-binding</keyword>
<sequence length="296" mass="34415">MDSKHNSTDSDKWVQWIEDGISKCYINYYEYKEFQNIRRIGSGAFSNVYRANWESSNTVIALKSFRTDSCIIEIVNELQLLHLTQFHANIIRFFGITKRKCNDNEDDLNPDYLLILEYADSEILNGKRETPTSDTPIDYIKIYNECWQDNPDNRPDMQQVFSELKLINLNIIGETKTLSEINDDFTIDDSDNFGINGISNSLSSNSLTSSGITNITLQAKIDKLMEEYDNMLTDKISITNDDDDDDDENCKKIIEELLFLHENSIQKEINIENYIQIVKQNIISNNKNEQFFINME</sequence>
<reference evidence="4" key="1">
    <citation type="submission" date="2020-05" db="EMBL/GenBank/DDBJ databases">
        <authorList>
            <person name="Rincon C."/>
            <person name="Sanders R I."/>
            <person name="Robbins C."/>
            <person name="Chaturvedi A."/>
        </authorList>
    </citation>
    <scope>NUCLEOTIDE SEQUENCE</scope>
    <source>
        <strain evidence="4">CHB12</strain>
    </source>
</reference>
<dbReference type="GO" id="GO:0007169">
    <property type="term" value="P:cell surface receptor protein tyrosine kinase signaling pathway"/>
    <property type="evidence" value="ECO:0007669"/>
    <property type="project" value="TreeGrafter"/>
</dbReference>
<keyword evidence="2" id="KW-0067">ATP-binding</keyword>